<reference evidence="1 2" key="1">
    <citation type="submission" date="2019-06" db="EMBL/GenBank/DDBJ databases">
        <title>Genome Sequence of the Brown Rot Fungal Pathogen Monilinia laxa.</title>
        <authorList>
            <person name="De Miccolis Angelini R.M."/>
            <person name="Landi L."/>
            <person name="Abate D."/>
            <person name="Pollastro S."/>
            <person name="Romanazzi G."/>
            <person name="Faretra F."/>
        </authorList>
    </citation>
    <scope>NUCLEOTIDE SEQUENCE [LARGE SCALE GENOMIC DNA]</scope>
    <source>
        <strain evidence="1 2">Mlax316</strain>
    </source>
</reference>
<proteinExistence type="predicted"/>
<dbReference type="Proteomes" id="UP000326757">
    <property type="component" value="Unassembled WGS sequence"/>
</dbReference>
<organism evidence="1 2">
    <name type="scientific">Monilinia laxa</name>
    <name type="common">Brown rot fungus</name>
    <name type="synonym">Sclerotinia laxa</name>
    <dbReference type="NCBI Taxonomy" id="61186"/>
    <lineage>
        <taxon>Eukaryota</taxon>
        <taxon>Fungi</taxon>
        <taxon>Dikarya</taxon>
        <taxon>Ascomycota</taxon>
        <taxon>Pezizomycotina</taxon>
        <taxon>Leotiomycetes</taxon>
        <taxon>Helotiales</taxon>
        <taxon>Sclerotiniaceae</taxon>
        <taxon>Monilinia</taxon>
    </lineage>
</organism>
<comment type="caution">
    <text evidence="1">The sequence shown here is derived from an EMBL/GenBank/DDBJ whole genome shotgun (WGS) entry which is preliminary data.</text>
</comment>
<dbReference type="AlphaFoldDB" id="A0A5N6KEI6"/>
<accession>A0A5N6KEI6</accession>
<sequence>MHGQHQVLFSLLHEQKGKILAGMDPAAFIFTPNTPLKEIHGLLEPPYTIHQIEVDTGKPVEFQREENANKFPLG</sequence>
<gene>
    <name evidence="1" type="ORF">EYC80_003276</name>
</gene>
<keyword evidence="2" id="KW-1185">Reference proteome</keyword>
<name>A0A5N6KEI6_MONLA</name>
<evidence type="ECO:0000313" key="2">
    <source>
        <dbReference type="Proteomes" id="UP000326757"/>
    </source>
</evidence>
<protein>
    <submittedName>
        <fullName evidence="1">Uncharacterized protein</fullName>
    </submittedName>
</protein>
<evidence type="ECO:0000313" key="1">
    <source>
        <dbReference type="EMBL" id="KAB8301402.1"/>
    </source>
</evidence>
<dbReference type="EMBL" id="VIGI01000004">
    <property type="protein sequence ID" value="KAB8301402.1"/>
    <property type="molecule type" value="Genomic_DNA"/>
</dbReference>